<dbReference type="EMBL" id="JAUZQC010000016">
    <property type="protein sequence ID" value="KAK5857470.1"/>
    <property type="molecule type" value="Genomic_DNA"/>
</dbReference>
<gene>
    <name evidence="2" type="ORF">PBY51_010716</name>
</gene>
<reference evidence="2 3" key="2">
    <citation type="journal article" date="2023" name="Mol. Biol. Evol.">
        <title>Genomics of Secondarily Temperate Adaptation in the Only Non-Antarctic Icefish.</title>
        <authorList>
            <person name="Rivera-Colon A.G."/>
            <person name="Rayamajhi N."/>
            <person name="Minhas B.F."/>
            <person name="Madrigal G."/>
            <person name="Bilyk K.T."/>
            <person name="Yoon V."/>
            <person name="Hune M."/>
            <person name="Gregory S."/>
            <person name="Cheng C.H.C."/>
            <person name="Catchen J.M."/>
        </authorList>
    </citation>
    <scope>NUCLEOTIDE SEQUENCE [LARGE SCALE GENOMIC DNA]</scope>
    <source>
        <strain evidence="2">JMC-PN-2008</strain>
    </source>
</reference>
<keyword evidence="3" id="KW-1185">Reference proteome</keyword>
<accession>A0AAN7XD66</accession>
<protein>
    <submittedName>
        <fullName evidence="2">Uncharacterized protein</fullName>
    </submittedName>
</protein>
<sequence length="106" mass="11118">MPDHSSILNPTNTSGGAPGVAGTLDVTMGKEGEVLAQTLSFCLQGHSCLIGGSHCLVWHRCSECPTMPSCKRLDINFLVMAVSDNVLADVLNPAHSHTTEGAILCQ</sequence>
<dbReference type="AlphaFoldDB" id="A0AAN7XD66"/>
<reference evidence="2 3" key="1">
    <citation type="journal article" date="2023" name="Genes (Basel)">
        <title>Chromosome-Level Genome Assembly and Circadian Gene Repertoire of the Patagonia Blennie Eleginops maclovinus-The Closest Ancestral Proxy of Antarctic Cryonotothenioids.</title>
        <authorList>
            <person name="Cheng C.C."/>
            <person name="Rivera-Colon A.G."/>
            <person name="Minhas B.F."/>
            <person name="Wilson L."/>
            <person name="Rayamajhi N."/>
            <person name="Vargas-Chacoff L."/>
            <person name="Catchen J.M."/>
        </authorList>
    </citation>
    <scope>NUCLEOTIDE SEQUENCE [LARGE SCALE GENOMIC DNA]</scope>
    <source>
        <strain evidence="2">JMC-PN-2008</strain>
    </source>
</reference>
<dbReference type="Proteomes" id="UP001346869">
    <property type="component" value="Unassembled WGS sequence"/>
</dbReference>
<evidence type="ECO:0000313" key="3">
    <source>
        <dbReference type="Proteomes" id="UP001346869"/>
    </source>
</evidence>
<evidence type="ECO:0000256" key="1">
    <source>
        <dbReference type="SAM" id="MobiDB-lite"/>
    </source>
</evidence>
<organism evidence="2 3">
    <name type="scientific">Eleginops maclovinus</name>
    <name type="common">Patagonian blennie</name>
    <name type="synonym">Eleginus maclovinus</name>
    <dbReference type="NCBI Taxonomy" id="56733"/>
    <lineage>
        <taxon>Eukaryota</taxon>
        <taxon>Metazoa</taxon>
        <taxon>Chordata</taxon>
        <taxon>Craniata</taxon>
        <taxon>Vertebrata</taxon>
        <taxon>Euteleostomi</taxon>
        <taxon>Actinopterygii</taxon>
        <taxon>Neopterygii</taxon>
        <taxon>Teleostei</taxon>
        <taxon>Neoteleostei</taxon>
        <taxon>Acanthomorphata</taxon>
        <taxon>Eupercaria</taxon>
        <taxon>Perciformes</taxon>
        <taxon>Notothenioidei</taxon>
        <taxon>Eleginopidae</taxon>
        <taxon>Eleginops</taxon>
    </lineage>
</organism>
<comment type="caution">
    <text evidence="2">The sequence shown here is derived from an EMBL/GenBank/DDBJ whole genome shotgun (WGS) entry which is preliminary data.</text>
</comment>
<feature type="region of interest" description="Disordered" evidence="1">
    <location>
        <begin position="1"/>
        <end position="22"/>
    </location>
</feature>
<feature type="compositionally biased region" description="Polar residues" evidence="1">
    <location>
        <begin position="1"/>
        <end position="15"/>
    </location>
</feature>
<evidence type="ECO:0000313" key="2">
    <source>
        <dbReference type="EMBL" id="KAK5857470.1"/>
    </source>
</evidence>
<proteinExistence type="predicted"/>
<name>A0AAN7XD66_ELEMC</name>